<dbReference type="InterPro" id="IPR009057">
    <property type="entry name" value="Homeodomain-like_sf"/>
</dbReference>
<dbReference type="InterPro" id="IPR025996">
    <property type="entry name" value="MT1864/Rv1816-like_C"/>
</dbReference>
<evidence type="ECO:0000313" key="7">
    <source>
        <dbReference type="Proteomes" id="UP001169069"/>
    </source>
</evidence>
<evidence type="ECO:0000256" key="4">
    <source>
        <dbReference type="PROSITE-ProRule" id="PRU00335"/>
    </source>
</evidence>
<feature type="domain" description="HTH tetR-type" evidence="5">
    <location>
        <begin position="9"/>
        <end position="69"/>
    </location>
</feature>
<dbReference type="SUPFAM" id="SSF46689">
    <property type="entry name" value="Homeodomain-like"/>
    <property type="match status" value="1"/>
</dbReference>
<dbReference type="InterPro" id="IPR050624">
    <property type="entry name" value="HTH-type_Tx_Regulator"/>
</dbReference>
<dbReference type="Pfam" id="PF00440">
    <property type="entry name" value="TetR_N"/>
    <property type="match status" value="1"/>
</dbReference>
<sequence>MIKNKYHHGNLKEELIDIAFKYIKENDVESLTLKILGDSTGTSRSAIYRHFKSKNDLIETIITKGFEYFDDCVSPALHDNEVPLIDRFYLSGKRIIKFANENPNLYRLLFGKNYAHIREEIIDLKDENCSGLGALKTTLEEGQALGMIQEGDSYQMAIVIWASLHGLASLIIDGFMDVEKLADELYDNMFKYLLNGIVSNKIKFISSLPFSDRILPQKLKK</sequence>
<dbReference type="PANTHER" id="PTHR43479:SF11">
    <property type="entry name" value="ACREF_ENVCD OPERON REPRESSOR-RELATED"/>
    <property type="match status" value="1"/>
</dbReference>
<dbReference type="Pfam" id="PF13305">
    <property type="entry name" value="TetR_C_33"/>
    <property type="match status" value="1"/>
</dbReference>
<reference evidence="6" key="1">
    <citation type="submission" date="2023-01" db="EMBL/GenBank/DDBJ databases">
        <title>Sulfurovum sp. zt1-1 genome assembly.</title>
        <authorList>
            <person name="Wang J."/>
        </authorList>
    </citation>
    <scope>NUCLEOTIDE SEQUENCE</scope>
    <source>
        <strain evidence="6">Zt1-1</strain>
    </source>
</reference>
<dbReference type="Gene3D" id="1.10.357.10">
    <property type="entry name" value="Tetracycline Repressor, domain 2"/>
    <property type="match status" value="1"/>
</dbReference>
<evidence type="ECO:0000259" key="5">
    <source>
        <dbReference type="PROSITE" id="PS50977"/>
    </source>
</evidence>
<evidence type="ECO:0000256" key="1">
    <source>
        <dbReference type="ARBA" id="ARBA00023015"/>
    </source>
</evidence>
<keyword evidence="1" id="KW-0805">Transcription regulation</keyword>
<proteinExistence type="predicted"/>
<keyword evidence="3" id="KW-0804">Transcription</keyword>
<comment type="caution">
    <text evidence="6">The sequence shown here is derived from an EMBL/GenBank/DDBJ whole genome shotgun (WGS) entry which is preliminary data.</text>
</comment>
<dbReference type="Proteomes" id="UP001169069">
    <property type="component" value="Unassembled WGS sequence"/>
</dbReference>
<evidence type="ECO:0000256" key="2">
    <source>
        <dbReference type="ARBA" id="ARBA00023125"/>
    </source>
</evidence>
<accession>A0ABT7QX72</accession>
<dbReference type="PROSITE" id="PS50977">
    <property type="entry name" value="HTH_TETR_2"/>
    <property type="match status" value="1"/>
</dbReference>
<dbReference type="InterPro" id="IPR001647">
    <property type="entry name" value="HTH_TetR"/>
</dbReference>
<dbReference type="InterPro" id="IPR036271">
    <property type="entry name" value="Tet_transcr_reg_TetR-rel_C_sf"/>
</dbReference>
<dbReference type="SUPFAM" id="SSF48498">
    <property type="entry name" value="Tetracyclin repressor-like, C-terminal domain"/>
    <property type="match status" value="1"/>
</dbReference>
<gene>
    <name evidence="6" type="ORF">PGH07_04290</name>
</gene>
<dbReference type="PRINTS" id="PR00455">
    <property type="entry name" value="HTHTETR"/>
</dbReference>
<evidence type="ECO:0000313" key="6">
    <source>
        <dbReference type="EMBL" id="MDM5271387.1"/>
    </source>
</evidence>
<dbReference type="EMBL" id="JAQIBD010000001">
    <property type="protein sequence ID" value="MDM5271387.1"/>
    <property type="molecule type" value="Genomic_DNA"/>
</dbReference>
<feature type="DNA-binding region" description="H-T-H motif" evidence="4">
    <location>
        <begin position="32"/>
        <end position="51"/>
    </location>
</feature>
<name>A0ABT7QX72_9BACT</name>
<evidence type="ECO:0000256" key="3">
    <source>
        <dbReference type="ARBA" id="ARBA00023163"/>
    </source>
</evidence>
<protein>
    <submittedName>
        <fullName evidence="6">TetR/AcrR family transcriptional regulator</fullName>
    </submittedName>
</protein>
<dbReference type="PANTHER" id="PTHR43479">
    <property type="entry name" value="ACREF/ENVCD OPERON REPRESSOR-RELATED"/>
    <property type="match status" value="1"/>
</dbReference>
<keyword evidence="7" id="KW-1185">Reference proteome</keyword>
<organism evidence="6 7">
    <name type="scientific">Sulfurovum zhangzhouensis</name>
    <dbReference type="NCBI Taxonomy" id="3019067"/>
    <lineage>
        <taxon>Bacteria</taxon>
        <taxon>Pseudomonadati</taxon>
        <taxon>Campylobacterota</taxon>
        <taxon>Epsilonproteobacteria</taxon>
        <taxon>Campylobacterales</taxon>
        <taxon>Sulfurovaceae</taxon>
        <taxon>Sulfurovum</taxon>
    </lineage>
</organism>
<keyword evidence="2 4" id="KW-0238">DNA-binding</keyword>